<dbReference type="EMBL" id="JADINF010000035">
    <property type="protein sequence ID" value="MBO8423667.1"/>
    <property type="molecule type" value="Genomic_DNA"/>
</dbReference>
<proteinExistence type="predicted"/>
<protein>
    <submittedName>
        <fullName evidence="1">Uncharacterized protein</fullName>
    </submittedName>
</protein>
<comment type="caution">
    <text evidence="1">The sequence shown here is derived from an EMBL/GenBank/DDBJ whole genome shotgun (WGS) entry which is preliminary data.</text>
</comment>
<organism evidence="1 2">
    <name type="scientific">Candidatus Stercoripulliclostridium pullicola</name>
    <dbReference type="NCBI Taxonomy" id="2840953"/>
    <lineage>
        <taxon>Bacteria</taxon>
        <taxon>Bacillati</taxon>
        <taxon>Bacillota</taxon>
        <taxon>Clostridia</taxon>
        <taxon>Eubacteriales</taxon>
        <taxon>Candidatus Stercoripulliclostridium</taxon>
    </lineage>
</organism>
<gene>
    <name evidence="1" type="ORF">IAB16_01400</name>
</gene>
<reference evidence="1" key="1">
    <citation type="submission" date="2020-10" db="EMBL/GenBank/DDBJ databases">
        <authorList>
            <person name="Gilroy R."/>
        </authorList>
    </citation>
    <scope>NUCLEOTIDE SEQUENCE</scope>
    <source>
        <strain evidence="1">517</strain>
    </source>
</reference>
<sequence>RIYVFDEVFAINAVKVPADATEEAEFFTSTEGVTLANGYLYFDGGEDYKEAVVGYTAGNGRISGEFSVVYVNDEKILPIEITEAENEFEMCMPAAINEQKLSFAFYVRGADSVEVTDASGAPSPFAVVTETGEYFYDIAVNGVRSATVRVNVTRKAERIDDVRIFAVYPDEELELAAEGGRFYTSADRLRAEYVIYPEGATLAEAAMKALSGDVYIEGGEIIFRTPGIAEIALEADDASVTLVIESTCGKPDGNTVTLQNTELNAGETLSVSDVITAISPYGADASYIAFRSASGAVALEGGALKALHGGEGSAEIVISGCSGDVVRTLNVTVYEAPSAIELAANYVYVETGVLEIGGEHFSLIPATANIDTDYELRVTEGNATVVGNTLTFTAPGIAVVEARLRGGASAALTAVYAGPLKTVVLSDTAITEIAVGEEFVAVTEDGELGLRFDGFGEIIGMSYAGGVFSVTEAVAEGESHSASFKAFGKSYLFKGIREASGITAEFYDEADFDREGEVYVTASASVTLRVALDEESTYRETEVLSLAPEVAEARANGDGSYLVTFLKAGEAVLEARSARYPDIKTLVRIRSSFGAAERVELSGASVTLDFDSDTANVKDLASLVTLYPTSADINDVADIISYGEQVLTADGLVVTACGGGQTDVRIRFLTVSGYEYRTVAVQAIRAGKGIEVRLNGEVSEEGEYRLPNGLINISVKATPADATYNNTVSATITAGAEYAELIGADVLRVKEAGKTVEVTFALDGTEIKSVYSFVADSVVYNASLGADGNYVVPKELPFVFEYKGEGYYAFPEGITVLSDDNSGTVCQAESGGVYTVNAGGASRTLVVTEKAVAIGDVAVKDYYNASGETAEITLGSDTFVTASSSVTLLLPVSHAVNADGSAPAITASAVGADYADGELTFTAAGTAYVTVALEGEDAFGKYKIEKVFRIESTFGAATSFELSGYPASVLFDETREFALPQVTVTAPAYGGDEAATNVSFIADGSVFVTEGGRVTVAASGTGSLEAVARDSSGTEIFRRRIEIFVSKYIDEIRFENANGYDILCDYVNTDVYTVRALFDAEEAKPTDTTLAYEFVSTRRSASASTIDALTGEITFAEEYGVYTVRVSAPGGAEAFVTVVKVAADVEIIETLNGEETYNIDSNVPYVINSVGAAYHNIAFGSEVNVVNAECNVFSVAEGKLFSLSPVPEMQITINVCEDAERIDFAGDMDIEGDNLTARTEIDLDAALVPSVYPSTARDRNGAIAVTYSLASGAEFAGVSDGKLVFNGQGAAVVNVTAGSVNVTVTVTSSFGYVSRAGWTVDRYAVYLETGSISIAGDYVVYPLDVDRARYNISVENVSVATINADNTLTALMGGRTDAILEYEVKQGEWRSVSIPLEIYDPVTAAEIRYAGGATDTVITGELNYLLETWFDKADDGLFVKEFSSSDTTVAKVSADGAVTFFKKNEFVTATLTVINSDGSKVSVSSEIMYTDRTIITVDENTVSGAETTLDYGAEGVFFLPGVYGARTDVTAEGKGVVNCDAPFFSLVAGGSERVTVRAGDFERELDFYSYRKTQSVTLADSVSSGYLYTAAASVDLAPALYPADSAERKEIVYALSGGSGYVSVESGVVTFTGAVETTVTVSVRYAGVTEAERTVTVRSSLGEAESYDISTDGKSAVSAYTFAEKGASCEFFIINVAPSDARVDSFEVDCSALGGALGCVKGSDGFTLTSLGRGEGNVRVTAAGVERIIAVTAKIKVDNVTVSYGGVTLGKDLRTMTEELRFTLGAYPLDANDRALTVTVDNGGSAVVSGETLTLVMPAYKTYTVTIVSADGGYTGRFTVTRINALPSFDVTYNGVTYTAGTGGEFRIELPYNASNAVLQLGGFPTDLLGPLDYGALSVSADAGMSLETNSTQINVNIPVFTEAAPKYNGSLRVSSGAIGVNVTVNRDGISSIIFVDHDNANDSGYGLQQIRLFGKRSYYDGGNKNYYKMPVTVTPAAANKVLVWTTDNPNVKCEYKSASNEVWLYFNSVTGNTETDIRNDVFDKTVTVTAADASGTVRYSYTFHIVNDGVNVFDQAGFLANKSVVLHVNLGGTEESALAKYAPYSYTANPGKTLIYGNGFIINFYAWNNQYTSSMGGDNLNTGVGKAYNVNLKGGNFDASKGSYHNNFGGSYFFYCKIQQTYKGIWAGNGNRIRNCYFRYIADMSIQISNEDKEVYVENIISIDGGNAALECQKESYYLKGFIDVYNFKSKKDLKDMTVTETVAKWMLNDLKSKGNFVREINGDPYFNVVLYSGKPGGASRPVYFWNGSSYVSSSNGNQYAANGLTKLTSGYLLAGTVAVYSYELDVIDYYDQYNADGSENIANLSQQEQKLLRQNRQ</sequence>
<accession>A0A940DGF9</accession>
<feature type="non-terminal residue" evidence="1">
    <location>
        <position position="1"/>
    </location>
</feature>
<evidence type="ECO:0000313" key="1">
    <source>
        <dbReference type="EMBL" id="MBO8423667.1"/>
    </source>
</evidence>
<dbReference type="Proteomes" id="UP000727857">
    <property type="component" value="Unassembled WGS sequence"/>
</dbReference>
<name>A0A940DGF9_9FIRM</name>
<evidence type="ECO:0000313" key="2">
    <source>
        <dbReference type="Proteomes" id="UP000727857"/>
    </source>
</evidence>
<reference evidence="1" key="2">
    <citation type="journal article" date="2021" name="PeerJ">
        <title>Extensive microbial diversity within the chicken gut microbiome revealed by metagenomics and culture.</title>
        <authorList>
            <person name="Gilroy R."/>
            <person name="Ravi A."/>
            <person name="Getino M."/>
            <person name="Pursley I."/>
            <person name="Horton D.L."/>
            <person name="Alikhan N.F."/>
            <person name="Baker D."/>
            <person name="Gharbi K."/>
            <person name="Hall N."/>
            <person name="Watson M."/>
            <person name="Adriaenssens E.M."/>
            <person name="Foster-Nyarko E."/>
            <person name="Jarju S."/>
            <person name="Secka A."/>
            <person name="Antonio M."/>
            <person name="Oren A."/>
            <person name="Chaudhuri R.R."/>
            <person name="La Ragione R."/>
            <person name="Hildebrand F."/>
            <person name="Pallen M.J."/>
        </authorList>
    </citation>
    <scope>NUCLEOTIDE SEQUENCE</scope>
    <source>
        <strain evidence="1">517</strain>
    </source>
</reference>